<name>A0A1G2HNF0_9BACT</name>
<protein>
    <recommendedName>
        <fullName evidence="2 7">DNA repair protein RecO</fullName>
    </recommendedName>
    <alternativeName>
        <fullName evidence="6 7">Recombination protein O</fullName>
    </alternativeName>
</protein>
<dbReference type="EMBL" id="MHOO01000009">
    <property type="protein sequence ID" value="OGZ64016.1"/>
    <property type="molecule type" value="Genomic_DNA"/>
</dbReference>
<comment type="similarity">
    <text evidence="1 7">Belongs to the RecO family.</text>
</comment>
<dbReference type="GO" id="GO:0043590">
    <property type="term" value="C:bacterial nucleoid"/>
    <property type="evidence" value="ECO:0007669"/>
    <property type="project" value="TreeGrafter"/>
</dbReference>
<dbReference type="PANTHER" id="PTHR33991:SF1">
    <property type="entry name" value="DNA REPAIR PROTEIN RECO"/>
    <property type="match status" value="1"/>
</dbReference>
<dbReference type="STRING" id="1802202.A2730_02865"/>
<evidence type="ECO:0000256" key="7">
    <source>
        <dbReference type="HAMAP-Rule" id="MF_00201"/>
    </source>
</evidence>
<dbReference type="Gene3D" id="2.40.50.140">
    <property type="entry name" value="Nucleic acid-binding proteins"/>
    <property type="match status" value="1"/>
</dbReference>
<evidence type="ECO:0000313" key="9">
    <source>
        <dbReference type="EMBL" id="OGZ64016.1"/>
    </source>
</evidence>
<comment type="function">
    <text evidence="7">Involved in DNA repair and RecF pathway recombination.</text>
</comment>
<dbReference type="InterPro" id="IPR037278">
    <property type="entry name" value="ARFGAP/RecO"/>
</dbReference>
<reference evidence="9 10" key="1">
    <citation type="journal article" date="2016" name="Nat. Commun.">
        <title>Thousands of microbial genomes shed light on interconnected biogeochemical processes in an aquifer system.</title>
        <authorList>
            <person name="Anantharaman K."/>
            <person name="Brown C.T."/>
            <person name="Hug L.A."/>
            <person name="Sharon I."/>
            <person name="Castelle C.J."/>
            <person name="Probst A.J."/>
            <person name="Thomas B.C."/>
            <person name="Singh A."/>
            <person name="Wilkins M.J."/>
            <person name="Karaoz U."/>
            <person name="Brodie E.L."/>
            <person name="Williams K.H."/>
            <person name="Hubbard S.S."/>
            <person name="Banfield J.F."/>
        </authorList>
    </citation>
    <scope>NUCLEOTIDE SEQUENCE [LARGE SCALE GENOMIC DNA]</scope>
</reference>
<evidence type="ECO:0000256" key="2">
    <source>
        <dbReference type="ARBA" id="ARBA00021310"/>
    </source>
</evidence>
<evidence type="ECO:0000259" key="8">
    <source>
        <dbReference type="Pfam" id="PF11967"/>
    </source>
</evidence>
<dbReference type="PANTHER" id="PTHR33991">
    <property type="entry name" value="DNA REPAIR PROTEIN RECO"/>
    <property type="match status" value="1"/>
</dbReference>
<dbReference type="Proteomes" id="UP000176855">
    <property type="component" value="Unassembled WGS sequence"/>
</dbReference>
<dbReference type="GO" id="GO:0006302">
    <property type="term" value="P:double-strand break repair"/>
    <property type="evidence" value="ECO:0007669"/>
    <property type="project" value="TreeGrafter"/>
</dbReference>
<keyword evidence="3 7" id="KW-0227">DNA damage</keyword>
<dbReference type="InterPro" id="IPR042242">
    <property type="entry name" value="RecO_C"/>
</dbReference>
<dbReference type="InterPro" id="IPR003717">
    <property type="entry name" value="RecO"/>
</dbReference>
<dbReference type="AlphaFoldDB" id="A0A1G2HNF0"/>
<evidence type="ECO:0000256" key="3">
    <source>
        <dbReference type="ARBA" id="ARBA00022763"/>
    </source>
</evidence>
<evidence type="ECO:0000256" key="6">
    <source>
        <dbReference type="ARBA" id="ARBA00033409"/>
    </source>
</evidence>
<dbReference type="GO" id="GO:0006310">
    <property type="term" value="P:DNA recombination"/>
    <property type="evidence" value="ECO:0007669"/>
    <property type="project" value="UniProtKB-UniRule"/>
</dbReference>
<accession>A0A1G2HNF0</accession>
<dbReference type="Pfam" id="PF02565">
    <property type="entry name" value="RecO_C"/>
    <property type="match status" value="1"/>
</dbReference>
<keyword evidence="4 7" id="KW-0233">DNA recombination</keyword>
<proteinExistence type="inferred from homology"/>
<gene>
    <name evidence="7" type="primary">recO</name>
    <name evidence="9" type="ORF">A2730_02865</name>
</gene>
<dbReference type="Pfam" id="PF11967">
    <property type="entry name" value="RecO_N"/>
    <property type="match status" value="1"/>
</dbReference>
<feature type="domain" description="DNA replication/recombination mediator RecO N-terminal" evidence="8">
    <location>
        <begin position="2"/>
        <end position="77"/>
    </location>
</feature>
<evidence type="ECO:0000313" key="10">
    <source>
        <dbReference type="Proteomes" id="UP000176855"/>
    </source>
</evidence>
<comment type="caution">
    <text evidence="9">The sequence shown here is derived from an EMBL/GenBank/DDBJ whole genome shotgun (WGS) entry which is preliminary data.</text>
</comment>
<sequence length="247" mass="28527">MAVHYRTQAVVFKKEDRLDADRVFSAFTKDFGRVEVFGKAIRKITSKLKSNIDFFSFSEIEFIQGKNRKTLTDAVSIEKLDGKVHLVEKLEIAYNISNIIDCFIRGQEKDERIWGLIVDISRKLNNIHIVHNKELLYYYFLWNFMFVLGYGPEISNCAVCRQKLNPHSLYFSNKEGGVICKDCAATKKDGVKITPDVVKVLRLILEKDWDILSKLKVGIDSSRLLKEVSDNYCNYLLASNSNYQYSP</sequence>
<keyword evidence="5 7" id="KW-0234">DNA repair</keyword>
<dbReference type="SUPFAM" id="SSF50249">
    <property type="entry name" value="Nucleic acid-binding proteins"/>
    <property type="match status" value="1"/>
</dbReference>
<dbReference type="NCBIfam" id="TIGR00613">
    <property type="entry name" value="reco"/>
    <property type="match status" value="1"/>
</dbReference>
<dbReference type="InterPro" id="IPR022572">
    <property type="entry name" value="DNA_rep/recomb_RecO_N"/>
</dbReference>
<evidence type="ECO:0000256" key="5">
    <source>
        <dbReference type="ARBA" id="ARBA00023204"/>
    </source>
</evidence>
<evidence type="ECO:0000256" key="1">
    <source>
        <dbReference type="ARBA" id="ARBA00007452"/>
    </source>
</evidence>
<dbReference type="InterPro" id="IPR012340">
    <property type="entry name" value="NA-bd_OB-fold"/>
</dbReference>
<evidence type="ECO:0000256" key="4">
    <source>
        <dbReference type="ARBA" id="ARBA00023172"/>
    </source>
</evidence>
<organism evidence="9 10">
    <name type="scientific">Candidatus Staskawiczbacteria bacterium RIFCSPHIGHO2_01_FULL_39_25</name>
    <dbReference type="NCBI Taxonomy" id="1802202"/>
    <lineage>
        <taxon>Bacteria</taxon>
        <taxon>Candidatus Staskawicziibacteriota</taxon>
    </lineage>
</organism>
<dbReference type="Gene3D" id="1.20.1440.120">
    <property type="entry name" value="Recombination protein O, C-terminal domain"/>
    <property type="match status" value="1"/>
</dbReference>
<dbReference type="SUPFAM" id="SSF57863">
    <property type="entry name" value="ArfGap/RecO-like zinc finger"/>
    <property type="match status" value="1"/>
</dbReference>
<dbReference type="HAMAP" id="MF_00201">
    <property type="entry name" value="RecO"/>
    <property type="match status" value="1"/>
</dbReference>